<keyword evidence="2" id="KW-0732">Signal</keyword>
<protein>
    <recommendedName>
        <fullName evidence="5">Ig-like domain (Group 3)</fullName>
    </recommendedName>
</protein>
<dbReference type="EMBL" id="FOJI01000004">
    <property type="protein sequence ID" value="SEW07896.1"/>
    <property type="molecule type" value="Genomic_DNA"/>
</dbReference>
<dbReference type="OrthoDB" id="9804686at2"/>
<sequence>MKKLLIGISILLSVITFGIAQQSAPVKAANVDGYVALDSSNPIEFGGSYIVYNGQTITLGSKAIYVDGSLSQAVADSYPNVYTSITAALSATALTNGSQADPMTVYVAPYVYWIDNPDATNTVEKTTGYGVPYGMVVNCEWLKICGLTTNPDNVIIAGNRGQSNGSNGNYTMFRFNGNGLDLDNVTIGNYCSIDLSYTLKPALNHVRRTQAITQAQLGDVSGDKVVANNCNFISRLNLDPLGGGTRTLYNKCHFESTDDSLNGNAVYLECDFDFYGNRPFYSTSNTGAVLLKCQFNSFVLNVEAEPAQYFTKEGGPVTVVDSNYRSNFSIPFSIAWTKYPLKSLRCYQYNITHNNSSIIIAGANAKETVDMTGKSVLDAYRIVYNGTVYYNTYNLLRGTDNWDPMNVKSIVEAAGIADGKDYTTVPTMLTVSTSATSIESGVTTATLSSKVQRFDGTLDSATVTFSLATADQAYATLTSNGNGTYTLTGTNVQDDTKDVTVYATTSAGLEGATAVSVKPTILAAPTFTSNPVITNDGSGKLKVNYTLDLQGCADQSLISWYRCTDASGANPILVAVSRMNQPEYEYTLTLGDMGYYIKAVVEPKSIRSNAGTGVSTVYSNVTKVADIKVASLQTDFNDLPTIPQPSIIPGFWTVDCFRPADTSGYSSWGGNTSINPWAYGITGNGSAGSGLYQATQGSRLMYTPITKVYGDMSLKLVVDPAKTAGQGFGSANQYMDVCIKFDTTTLTGYGLRIIRTTAASNACTFVLVKYENGQTTEISQRIISSTFATGCQISLKVEGTKFTVHVETPTAQLADQTAAGLVHSVDLSADIVANDFGGIAIQHTGTTGSGGWQNTTMLHNLTVNWAGNEAIITPPVVDEIIPAAPQDGVVVNESSIISSTTTQTGDTTRINGFVIALIIAVVAGVGVDCLEIIAKKRKSKVK</sequence>
<reference evidence="3 4" key="1">
    <citation type="submission" date="2016-10" db="EMBL/GenBank/DDBJ databases">
        <authorList>
            <person name="de Groot N.N."/>
        </authorList>
    </citation>
    <scope>NUCLEOTIDE SEQUENCE [LARGE SCALE GENOMIC DNA]</scope>
    <source>
        <strain evidence="3 4">DSM 9179</strain>
    </source>
</reference>
<feature type="chain" id="PRO_5011583107" description="Ig-like domain (Group 3)" evidence="2">
    <location>
        <begin position="29"/>
        <end position="942"/>
    </location>
</feature>
<keyword evidence="1" id="KW-0812">Transmembrane</keyword>
<feature type="signal peptide" evidence="2">
    <location>
        <begin position="1"/>
        <end position="28"/>
    </location>
</feature>
<organism evidence="3 4">
    <name type="scientific">[Clostridium] fimetarium</name>
    <dbReference type="NCBI Taxonomy" id="99656"/>
    <lineage>
        <taxon>Bacteria</taxon>
        <taxon>Bacillati</taxon>
        <taxon>Bacillota</taxon>
        <taxon>Clostridia</taxon>
        <taxon>Lachnospirales</taxon>
        <taxon>Lachnospiraceae</taxon>
    </lineage>
</organism>
<evidence type="ECO:0000313" key="3">
    <source>
        <dbReference type="EMBL" id="SEW07896.1"/>
    </source>
</evidence>
<dbReference type="Proteomes" id="UP000199701">
    <property type="component" value="Unassembled WGS sequence"/>
</dbReference>
<name>A0A1I0P1A4_9FIRM</name>
<feature type="transmembrane region" description="Helical" evidence="1">
    <location>
        <begin position="913"/>
        <end position="934"/>
    </location>
</feature>
<proteinExistence type="predicted"/>
<gene>
    <name evidence="3" type="ORF">SAMN05421659_10476</name>
</gene>
<dbReference type="AlphaFoldDB" id="A0A1I0P1A4"/>
<accession>A0A1I0P1A4</accession>
<keyword evidence="1" id="KW-0472">Membrane</keyword>
<evidence type="ECO:0000256" key="1">
    <source>
        <dbReference type="SAM" id="Phobius"/>
    </source>
</evidence>
<evidence type="ECO:0000313" key="4">
    <source>
        <dbReference type="Proteomes" id="UP000199701"/>
    </source>
</evidence>
<evidence type="ECO:0008006" key="5">
    <source>
        <dbReference type="Google" id="ProtNLM"/>
    </source>
</evidence>
<dbReference type="InterPro" id="IPR012334">
    <property type="entry name" value="Pectin_lyas_fold"/>
</dbReference>
<keyword evidence="1" id="KW-1133">Transmembrane helix</keyword>
<keyword evidence="4" id="KW-1185">Reference proteome</keyword>
<evidence type="ECO:0000256" key="2">
    <source>
        <dbReference type="SAM" id="SignalP"/>
    </source>
</evidence>
<dbReference type="Gene3D" id="2.160.20.10">
    <property type="entry name" value="Single-stranded right-handed beta-helix, Pectin lyase-like"/>
    <property type="match status" value="1"/>
</dbReference>
<dbReference type="RefSeq" id="WP_092451824.1">
    <property type="nucleotide sequence ID" value="NZ_FOJI01000004.1"/>
</dbReference>